<accession>Q9LG33</accession>
<dbReference type="AlphaFoldDB" id="Q9LG33"/>
<evidence type="ECO:0000313" key="2">
    <source>
        <dbReference type="EMBL" id="AAF79309.1"/>
    </source>
</evidence>
<dbReference type="PIR" id="E96599">
    <property type="entry name" value="E96599"/>
</dbReference>
<name>Q9LG33_ARATH</name>
<reference key="1">
    <citation type="journal article" date="2000" name="Nature">
        <title>Sequence and analysis of chromosome 1 of the plant Arabidopsis thaliana.</title>
        <authorList>
            <person name="Theologis A."/>
            <person name="Ecker J.R."/>
            <person name="Palm C.J."/>
            <person name="Federspiel N.A."/>
            <person name="Kaul S."/>
            <person name="White O."/>
            <person name="Alonso J."/>
            <person name="Altafi H."/>
            <person name="Araujo R."/>
            <person name="Bowman C.L."/>
            <person name="Brooks S.Y."/>
            <person name="Buehler E."/>
            <person name="Chan A."/>
            <person name="Chao Q."/>
            <person name="Chen H."/>
            <person name="Cheuk R.F."/>
            <person name="Chin C.W."/>
            <person name="Chung M.K."/>
            <person name="Conn L."/>
            <person name="Conway A.B."/>
            <person name="Conway A.R."/>
            <person name="Creasy T.H."/>
            <person name="Dewar K."/>
            <person name="Dunn P."/>
            <person name="Etgu P."/>
            <person name="Feldblyum T.V."/>
            <person name="Feng J."/>
            <person name="Fong B."/>
            <person name="Fujii C.Y."/>
            <person name="Gill J.E."/>
            <person name="Goldsmith A.D."/>
            <person name="Haas B."/>
            <person name="Hansen N.F."/>
            <person name="Hughes B."/>
            <person name="Huizar L."/>
            <person name="Hunter J.L."/>
            <person name="Jenkins J."/>
            <person name="Johnson-Hopson C."/>
            <person name="Khan S."/>
            <person name="Khaykin E."/>
            <person name="Kim C.J."/>
            <person name="Koo H.L."/>
            <person name="Kremenetskaia I."/>
            <person name="Kurtz D.B."/>
            <person name="Kwan A."/>
            <person name="Lam B."/>
            <person name="Langin-Hooper S."/>
            <person name="Lee A."/>
            <person name="Lee J.M."/>
            <person name="Lenz C.A."/>
            <person name="Li J.H."/>
            <person name="Li Y."/>
            <person name="Lin X."/>
            <person name="Liu S.X."/>
            <person name="Liu Z.A."/>
            <person name="Luros J.S."/>
            <person name="Maiti R."/>
            <person name="Marziali A."/>
            <person name="Militscher J."/>
            <person name="Miranda M."/>
            <person name="Nguyen M."/>
            <person name="Nierman W.C."/>
            <person name="Osborne B.I."/>
            <person name="Pai G."/>
            <person name="Peterson J."/>
            <person name="Pham P.K."/>
            <person name="Rizzo M."/>
            <person name="Rooney T."/>
            <person name="Rowley D."/>
            <person name="Sakano H."/>
            <person name="Salzberg S.L."/>
            <person name="Schwartz J.R."/>
            <person name="Shinn P."/>
            <person name="Southwick A.M."/>
            <person name="Sun H."/>
            <person name="Tallon L.J."/>
            <person name="Tambunga G."/>
            <person name="Toriumi M.J."/>
            <person name="Town C.D."/>
            <person name="Utterback T."/>
            <person name="Van Aken S."/>
            <person name="Vaysberg M."/>
            <person name="Vysotskaia V.S."/>
            <person name="Walker M."/>
            <person name="Wu D."/>
            <person name="Yu G."/>
            <person name="Fraser C.M."/>
            <person name="Venter J.C."/>
            <person name="Davis R.W."/>
        </authorList>
    </citation>
    <scope>NUCLEOTIDE SEQUENCE [LARGE SCALE GENOMIC DNA]</scope>
    <source>
        <strain>cv. Columbia</strain>
    </source>
</reference>
<sequence>MLILFLCIIFYIVASFGSGLKHSHIYENCHYHVPQWEGYFRKTKKTTFRFPQKPVTAAASSLHSFLSFNAYTYTYIRYQYILFLISPVFVCASSLTGNARVSLSLYV</sequence>
<protein>
    <submittedName>
        <fullName evidence="2">F14J16.4</fullName>
    </submittedName>
</protein>
<feature type="chain" id="PRO_5004329577" evidence="1">
    <location>
        <begin position="20"/>
        <end position="107"/>
    </location>
</feature>
<proteinExistence type="predicted"/>
<organism evidence="2">
    <name type="scientific">Arabidopsis thaliana</name>
    <name type="common">Mouse-ear cress</name>
    <dbReference type="NCBI Taxonomy" id="3702"/>
    <lineage>
        <taxon>Eukaryota</taxon>
        <taxon>Viridiplantae</taxon>
        <taxon>Streptophyta</taxon>
        <taxon>Embryophyta</taxon>
        <taxon>Tracheophyta</taxon>
        <taxon>Spermatophyta</taxon>
        <taxon>Magnoliopsida</taxon>
        <taxon>eudicotyledons</taxon>
        <taxon>Gunneridae</taxon>
        <taxon>Pentapetalae</taxon>
        <taxon>rosids</taxon>
        <taxon>malvids</taxon>
        <taxon>Brassicales</taxon>
        <taxon>Brassicaceae</taxon>
        <taxon>Camelineae</taxon>
        <taxon>Arabidopsis</taxon>
    </lineage>
</organism>
<feature type="signal peptide" evidence="1">
    <location>
        <begin position="1"/>
        <end position="19"/>
    </location>
</feature>
<reference evidence="2" key="3">
    <citation type="submission" date="2000-06" db="EMBL/GenBank/DDBJ databases">
        <authorList>
            <person name="Cheuk R."/>
            <person name="Shinn P."/>
            <person name="Brooks S."/>
            <person name="Buehler E."/>
            <person name="Chao Q."/>
            <person name="Johnson-Hopson C."/>
            <person name="Khan S."/>
            <person name="Kim C."/>
            <person name="Altafi H."/>
            <person name="Bei B."/>
            <person name="Chin C."/>
            <person name="Chiou J."/>
            <person name="Choi E."/>
            <person name="Conn L."/>
            <person name="Conway A."/>
            <person name="Gonzalez A."/>
            <person name="Hansen N."/>
            <person name="Howing B."/>
            <person name="Koo T."/>
            <person name="Lam B."/>
            <person name="Lee J."/>
            <person name="Lenz C."/>
            <person name="Li J."/>
            <person name="Liu A."/>
            <person name="Liu J."/>
            <person name="Liu S."/>
            <person name="Mukharsky N."/>
            <person name="Nguyen M."/>
            <person name="Palm C."/>
            <person name="Pham P."/>
            <person name="Sakano H."/>
            <person name="Schwartz J."/>
            <person name="Southwick A."/>
            <person name="Thaveri A."/>
            <person name="Toriumi M."/>
            <person name="Vaysberg M."/>
            <person name="Yu G."/>
            <person name="Davis R."/>
            <person name="Federspiel N."/>
            <person name="Theologis A."/>
            <person name="Ecker J."/>
        </authorList>
    </citation>
    <scope>NUCLEOTIDE SEQUENCE</scope>
</reference>
<reference evidence="2" key="2">
    <citation type="submission" date="2000-05" db="EMBL/GenBank/DDBJ databases">
        <title>Genomic sequence for Arabidopsis thaliana BAC F14J16 from chromosome I.</title>
        <authorList>
            <person name="Shinn P."/>
            <person name="Brooks S."/>
            <person name="Buehler E."/>
            <person name="Chao Q."/>
            <person name="Johnson-Hopson C."/>
            <person name="Khan S."/>
            <person name="Kim C."/>
            <person name="Altafi H."/>
            <person name="Bei Q."/>
            <person name="Chin C."/>
            <person name="Chiou J."/>
            <person name="Choi E."/>
            <person name="Conn L."/>
            <person name="Conway A."/>
            <person name="Gonzales A."/>
            <person name="Hansen N."/>
            <person name="Howing B."/>
            <person name="Koo T."/>
            <person name="Lam B."/>
            <person name="Lee J."/>
            <person name="Lenz C."/>
            <person name="Li J."/>
            <person name="Liu A."/>
            <person name="Liu K."/>
            <person name="Liu S."/>
            <person name="Mukharsky N."/>
            <person name="Nguyen M."/>
            <person name="Palm C."/>
            <person name="Pham P."/>
            <person name="Sakano H."/>
            <person name="Schwartz J."/>
            <person name="Southwick A."/>
            <person name="Thaveri A."/>
            <person name="Toriumi M."/>
            <person name="Vaysberg M."/>
            <person name="Yu G."/>
            <person name="Federspiel N.A."/>
            <person name="Theologis A."/>
            <person name="Ecker J.R."/>
        </authorList>
    </citation>
    <scope>NUCLEOTIDE SEQUENCE</scope>
</reference>
<dbReference type="EMBL" id="AC002304">
    <property type="protein sequence ID" value="AAF79309.1"/>
    <property type="molecule type" value="Genomic_DNA"/>
</dbReference>
<keyword evidence="1" id="KW-0732">Signal</keyword>
<evidence type="ECO:0000256" key="1">
    <source>
        <dbReference type="SAM" id="SignalP"/>
    </source>
</evidence>